<reference evidence="1" key="1">
    <citation type="submission" date="2021-06" db="EMBL/GenBank/DDBJ databases">
        <authorList>
            <person name="Hodson N. C."/>
            <person name="Mongue J. A."/>
            <person name="Jaron S. K."/>
        </authorList>
    </citation>
    <scope>NUCLEOTIDE SEQUENCE</scope>
</reference>
<evidence type="ECO:0000313" key="2">
    <source>
        <dbReference type="Proteomes" id="UP000708208"/>
    </source>
</evidence>
<proteinExistence type="predicted"/>
<dbReference type="OrthoDB" id="303614at2759"/>
<evidence type="ECO:0000313" key="1">
    <source>
        <dbReference type="EMBL" id="CAG7830456.1"/>
    </source>
</evidence>
<protein>
    <submittedName>
        <fullName evidence="1">Uncharacterized protein</fullName>
    </submittedName>
</protein>
<organism evidence="1 2">
    <name type="scientific">Allacma fusca</name>
    <dbReference type="NCBI Taxonomy" id="39272"/>
    <lineage>
        <taxon>Eukaryota</taxon>
        <taxon>Metazoa</taxon>
        <taxon>Ecdysozoa</taxon>
        <taxon>Arthropoda</taxon>
        <taxon>Hexapoda</taxon>
        <taxon>Collembola</taxon>
        <taxon>Symphypleona</taxon>
        <taxon>Sminthuridae</taxon>
        <taxon>Allacma</taxon>
    </lineage>
</organism>
<dbReference type="AlphaFoldDB" id="A0A8J2LEY0"/>
<gene>
    <name evidence="1" type="ORF">AFUS01_LOCUS40256</name>
</gene>
<name>A0A8J2LEY0_9HEXA</name>
<dbReference type="EMBL" id="CAJVCH010555936">
    <property type="protein sequence ID" value="CAG7830456.1"/>
    <property type="molecule type" value="Genomic_DNA"/>
</dbReference>
<sequence length="83" mass="9653">MNSTIDKFYMEEIELDSKDPMEIFKSWFLDAKNQRDNVLPEQLTLATVNKLSTLQQTLSTTIRLRVPLKIKTAYTAHNLPLQL</sequence>
<comment type="caution">
    <text evidence="1">The sequence shown here is derived from an EMBL/GenBank/DDBJ whole genome shotgun (WGS) entry which is preliminary data.</text>
</comment>
<accession>A0A8J2LEY0</accession>
<keyword evidence="2" id="KW-1185">Reference proteome</keyword>
<dbReference type="Proteomes" id="UP000708208">
    <property type="component" value="Unassembled WGS sequence"/>
</dbReference>